<dbReference type="EMBL" id="BJVQ01000047">
    <property type="protein sequence ID" value="GEL47745.1"/>
    <property type="molecule type" value="Genomic_DNA"/>
</dbReference>
<reference evidence="3 5" key="2">
    <citation type="submission" date="2020-08" db="EMBL/GenBank/DDBJ databases">
        <title>Sequencing the genomes of 1000 actinobacteria strains.</title>
        <authorList>
            <person name="Klenk H.-P."/>
        </authorList>
    </citation>
    <scope>NUCLEOTIDE SEQUENCE [LARGE SCALE GENOMIC DNA]</scope>
    <source>
        <strain evidence="3 5">DSM 9581</strain>
    </source>
</reference>
<evidence type="ECO:0000313" key="3">
    <source>
        <dbReference type="EMBL" id="MBB5473908.1"/>
    </source>
</evidence>
<sequence length="98" mass="9680">MSEMAQWLARVAEELDLPDEVADGVTGPVLDLVRDVAHGVSRPSGPLTAYLVGVAAGAAAARGEGARPDAATVVSQTAAATARVRGLVAAQGGETSGA</sequence>
<protein>
    <recommendedName>
        <fullName evidence="1">DUF6457 domain-containing protein</fullName>
    </recommendedName>
</protein>
<evidence type="ECO:0000259" key="1">
    <source>
        <dbReference type="Pfam" id="PF20058"/>
    </source>
</evidence>
<organism evidence="2 4">
    <name type="scientific">Cellulomonas hominis</name>
    <dbReference type="NCBI Taxonomy" id="156981"/>
    <lineage>
        <taxon>Bacteria</taxon>
        <taxon>Bacillati</taxon>
        <taxon>Actinomycetota</taxon>
        <taxon>Actinomycetes</taxon>
        <taxon>Micrococcales</taxon>
        <taxon>Cellulomonadaceae</taxon>
        <taxon>Cellulomonas</taxon>
    </lineage>
</organism>
<dbReference type="RefSeq" id="WP_221286361.1">
    <property type="nucleotide sequence ID" value="NZ_BJVQ01000047.1"/>
</dbReference>
<evidence type="ECO:0000313" key="5">
    <source>
        <dbReference type="Proteomes" id="UP000564629"/>
    </source>
</evidence>
<dbReference type="Proteomes" id="UP000321723">
    <property type="component" value="Unassembled WGS sequence"/>
</dbReference>
<accession>A0A511FER8</accession>
<gene>
    <name evidence="2" type="ORF">CHO01_28610</name>
    <name evidence="3" type="ORF">HNR08_002644</name>
</gene>
<evidence type="ECO:0000313" key="2">
    <source>
        <dbReference type="EMBL" id="GEL47745.1"/>
    </source>
</evidence>
<proteinExistence type="predicted"/>
<dbReference type="Pfam" id="PF20058">
    <property type="entry name" value="DUF6457"/>
    <property type="match status" value="1"/>
</dbReference>
<dbReference type="InterPro" id="IPR045598">
    <property type="entry name" value="DUF6457"/>
</dbReference>
<dbReference type="EMBL" id="JACHDN010000001">
    <property type="protein sequence ID" value="MBB5473908.1"/>
    <property type="molecule type" value="Genomic_DNA"/>
</dbReference>
<feature type="domain" description="DUF6457" evidence="1">
    <location>
        <begin position="2"/>
        <end position="91"/>
    </location>
</feature>
<keyword evidence="4" id="KW-1185">Reference proteome</keyword>
<dbReference type="Proteomes" id="UP000564629">
    <property type="component" value="Unassembled WGS sequence"/>
</dbReference>
<comment type="caution">
    <text evidence="2">The sequence shown here is derived from an EMBL/GenBank/DDBJ whole genome shotgun (WGS) entry which is preliminary data.</text>
</comment>
<dbReference type="AlphaFoldDB" id="A0A511FER8"/>
<reference evidence="2 4" key="1">
    <citation type="submission" date="2019-07" db="EMBL/GenBank/DDBJ databases">
        <title>Whole genome shotgun sequence of Cellulomonas hominis NBRC 16055.</title>
        <authorList>
            <person name="Hosoyama A."/>
            <person name="Uohara A."/>
            <person name="Ohji S."/>
            <person name="Ichikawa N."/>
        </authorList>
    </citation>
    <scope>NUCLEOTIDE SEQUENCE [LARGE SCALE GENOMIC DNA]</scope>
    <source>
        <strain evidence="2 4">NBRC 16055</strain>
    </source>
</reference>
<name>A0A511FER8_9CELL</name>
<evidence type="ECO:0000313" key="4">
    <source>
        <dbReference type="Proteomes" id="UP000321723"/>
    </source>
</evidence>